<protein>
    <submittedName>
        <fullName evidence="2">Uncharacterized protein</fullName>
    </submittedName>
</protein>
<accession>A0A484GV41</accession>
<comment type="caution">
    <text evidence="2">The sequence shown here is derived from an EMBL/GenBank/DDBJ whole genome shotgun (WGS) entry which is preliminary data.</text>
</comment>
<name>A0A484GV41_SOUCH</name>
<gene>
    <name evidence="2" type="ORF">DBR06_SOUSAS30510001</name>
</gene>
<dbReference type="EMBL" id="QWLN02003620">
    <property type="protein sequence ID" value="TEA39764.1"/>
    <property type="molecule type" value="Genomic_DNA"/>
</dbReference>
<keyword evidence="3" id="KW-1185">Reference proteome</keyword>
<evidence type="ECO:0000256" key="1">
    <source>
        <dbReference type="SAM" id="MobiDB-lite"/>
    </source>
</evidence>
<feature type="compositionally biased region" description="Basic and acidic residues" evidence="1">
    <location>
        <begin position="83"/>
        <end position="94"/>
    </location>
</feature>
<dbReference type="Proteomes" id="UP000295264">
    <property type="component" value="Unassembled WGS sequence"/>
</dbReference>
<reference evidence="2 3" key="1">
    <citation type="journal article" date="2018" name="Genomics">
        <title>Molecular footprints of inshore aquatic adaptation in Indo-Pacific humpback dolphin (Sousa chinensis).</title>
        <authorList>
            <person name="Ming Y."/>
            <person name="Jian J."/>
            <person name="Yu F."/>
            <person name="Yu X."/>
            <person name="Wang J."/>
            <person name="Liu W."/>
        </authorList>
    </citation>
    <scope>NUCLEOTIDE SEQUENCE [LARGE SCALE GENOMIC DNA]</scope>
    <source>
        <strain evidence="2">MY-2018</strain>
        <tissue evidence="2">Skin</tissue>
    </source>
</reference>
<sequence>FQSGSQGCPPTSLISLRVAMGGWLSPVPTPGDKASGARPWWSLASLETNPDSQPAIELSDLPDSHHSQLPRSPEISPGRKGSGKSEREIKDAADSRLVLTPRRVRR</sequence>
<feature type="non-terminal residue" evidence="2">
    <location>
        <position position="1"/>
    </location>
</feature>
<organism evidence="2 3">
    <name type="scientific">Sousa chinensis</name>
    <name type="common">Indo-pacific humpbacked dolphin</name>
    <name type="synonym">Steno chinensis</name>
    <dbReference type="NCBI Taxonomy" id="103600"/>
    <lineage>
        <taxon>Eukaryota</taxon>
        <taxon>Metazoa</taxon>
        <taxon>Chordata</taxon>
        <taxon>Craniata</taxon>
        <taxon>Vertebrata</taxon>
        <taxon>Euteleostomi</taxon>
        <taxon>Mammalia</taxon>
        <taxon>Eutheria</taxon>
        <taxon>Laurasiatheria</taxon>
        <taxon>Artiodactyla</taxon>
        <taxon>Whippomorpha</taxon>
        <taxon>Cetacea</taxon>
        <taxon>Odontoceti</taxon>
        <taxon>Delphinidae</taxon>
        <taxon>Sousa</taxon>
    </lineage>
</organism>
<feature type="region of interest" description="Disordered" evidence="1">
    <location>
        <begin position="47"/>
        <end position="106"/>
    </location>
</feature>
<proteinExistence type="predicted"/>
<feature type="non-terminal residue" evidence="2">
    <location>
        <position position="106"/>
    </location>
</feature>
<evidence type="ECO:0000313" key="2">
    <source>
        <dbReference type="EMBL" id="TEA39764.1"/>
    </source>
</evidence>
<evidence type="ECO:0000313" key="3">
    <source>
        <dbReference type="Proteomes" id="UP000295264"/>
    </source>
</evidence>
<dbReference type="AlphaFoldDB" id="A0A484GV41"/>